<dbReference type="EMBL" id="SFBL01000075">
    <property type="protein sequence ID" value="TRU26830.1"/>
    <property type="molecule type" value="Genomic_DNA"/>
</dbReference>
<proteinExistence type="predicted"/>
<dbReference type="Pfam" id="PF14076">
    <property type="entry name" value="DUF4258"/>
    <property type="match status" value="1"/>
</dbReference>
<evidence type="ECO:0000313" key="1">
    <source>
        <dbReference type="EMBL" id="TRU26830.1"/>
    </source>
</evidence>
<name>A0A552DX59_MICAE</name>
<organism evidence="1 2">
    <name type="scientific">Microcystis aeruginosa Ma_SC_T_19800800_S464</name>
    <dbReference type="NCBI Taxonomy" id="2486257"/>
    <lineage>
        <taxon>Bacteria</taxon>
        <taxon>Bacillati</taxon>
        <taxon>Cyanobacteriota</taxon>
        <taxon>Cyanophyceae</taxon>
        <taxon>Oscillatoriophycideae</taxon>
        <taxon>Chroococcales</taxon>
        <taxon>Microcystaceae</taxon>
        <taxon>Microcystis</taxon>
    </lineage>
</organism>
<reference evidence="1 2" key="1">
    <citation type="submission" date="2019-01" db="EMBL/GenBank/DDBJ databases">
        <title>Coherence of Microcystis species and biogeography revealed through population genomics.</title>
        <authorList>
            <person name="Perez-Carrascal O.M."/>
            <person name="Terrat Y."/>
            <person name="Giani A."/>
            <person name="Fortin N."/>
            <person name="Tromas N."/>
            <person name="Shapiro B.J."/>
        </authorList>
    </citation>
    <scope>NUCLEOTIDE SEQUENCE [LARGE SCALE GENOMIC DNA]</scope>
    <source>
        <strain evidence="1">Ma_SC_T_19800800_S464</strain>
    </source>
</reference>
<protein>
    <submittedName>
        <fullName evidence="1">DUF4258 domain-containing protein</fullName>
    </submittedName>
</protein>
<comment type="caution">
    <text evidence="1">The sequence shown here is derived from an EMBL/GenBank/DDBJ whole genome shotgun (WGS) entry which is preliminary data.</text>
</comment>
<dbReference type="AlphaFoldDB" id="A0A552DX59"/>
<dbReference type="Proteomes" id="UP000319313">
    <property type="component" value="Unassembled WGS sequence"/>
</dbReference>
<gene>
    <name evidence="1" type="ORF">EWV81_09030</name>
</gene>
<dbReference type="InterPro" id="IPR025354">
    <property type="entry name" value="DUF4258"/>
</dbReference>
<sequence length="86" mass="10113">MNFKFSNHALEEMEKRKVPISFVEAVLENPQQTLQQDEEITIYQSQIDFGTGKLYLLRVFINITSDPAIVVTVYRTSQIKKHWRNP</sequence>
<accession>A0A552DX59</accession>
<evidence type="ECO:0000313" key="2">
    <source>
        <dbReference type="Proteomes" id="UP000319313"/>
    </source>
</evidence>